<dbReference type="AlphaFoldDB" id="A0A8C9VCE2"/>
<dbReference type="PANTHER" id="PTHR45725:SF16">
    <property type="entry name" value="DISHEVELED-ASSOCIATED ACTIVATOR OF MORPHOGENESIS 1"/>
    <property type="match status" value="1"/>
</dbReference>
<dbReference type="FunFam" id="1.25.10.10:FF:000012">
    <property type="entry name" value="Dishevelled associated activator of morphogenesis 2"/>
    <property type="match status" value="1"/>
</dbReference>
<gene>
    <name evidence="6" type="primary">DAAM1</name>
</gene>
<dbReference type="GO" id="GO:0031267">
    <property type="term" value="F:small GTPase binding"/>
    <property type="evidence" value="ECO:0007669"/>
    <property type="project" value="InterPro"/>
</dbReference>
<reference evidence="6" key="2">
    <citation type="submission" date="2025-08" db="UniProtKB">
        <authorList>
            <consortium name="Ensembl"/>
        </authorList>
    </citation>
    <scope>IDENTIFICATION</scope>
</reference>
<dbReference type="GO" id="GO:0030036">
    <property type="term" value="P:actin cytoskeleton organization"/>
    <property type="evidence" value="ECO:0007669"/>
    <property type="project" value="InterPro"/>
</dbReference>
<feature type="region of interest" description="Disordered" evidence="2">
    <location>
        <begin position="972"/>
        <end position="999"/>
    </location>
</feature>
<dbReference type="InterPro" id="IPR015425">
    <property type="entry name" value="FH2_Formin"/>
</dbReference>
<dbReference type="SMART" id="SM00498">
    <property type="entry name" value="FH2"/>
    <property type="match status" value="1"/>
</dbReference>
<dbReference type="SMART" id="SM01140">
    <property type="entry name" value="Drf_GBD"/>
    <property type="match status" value="1"/>
</dbReference>
<name>A0A8C9VCE2_SCLFO</name>
<evidence type="ECO:0000259" key="5">
    <source>
        <dbReference type="PROSITE" id="PS51444"/>
    </source>
</evidence>
<dbReference type="InterPro" id="IPR016024">
    <property type="entry name" value="ARM-type_fold"/>
</dbReference>
<dbReference type="OrthoDB" id="1104827at2759"/>
<dbReference type="Gene3D" id="1.20.58.2220">
    <property type="entry name" value="Formin, FH2 domain"/>
    <property type="match status" value="1"/>
</dbReference>
<evidence type="ECO:0000259" key="3">
    <source>
        <dbReference type="PROSITE" id="PS51231"/>
    </source>
</evidence>
<evidence type="ECO:0000256" key="2">
    <source>
        <dbReference type="SAM" id="MobiDB-lite"/>
    </source>
</evidence>
<reference evidence="6" key="3">
    <citation type="submission" date="2025-09" db="UniProtKB">
        <authorList>
            <consortium name="Ensembl"/>
        </authorList>
    </citation>
    <scope>IDENTIFICATION</scope>
</reference>
<feature type="domain" description="FH2" evidence="5">
    <location>
        <begin position="527"/>
        <end position="929"/>
    </location>
</feature>
<dbReference type="GO" id="GO:0001725">
    <property type="term" value="C:stress fiber"/>
    <property type="evidence" value="ECO:0007669"/>
    <property type="project" value="TreeGrafter"/>
</dbReference>
<feature type="compositionally biased region" description="Basic and acidic residues" evidence="2">
    <location>
        <begin position="910"/>
        <end position="946"/>
    </location>
</feature>
<dbReference type="Gene3D" id="1.25.10.10">
    <property type="entry name" value="Leucine-rich Repeat Variant"/>
    <property type="match status" value="1"/>
</dbReference>
<proteinExistence type="predicted"/>
<feature type="domain" description="GBD/FH3" evidence="4">
    <location>
        <begin position="46"/>
        <end position="421"/>
    </location>
</feature>
<dbReference type="PROSITE" id="PS51444">
    <property type="entry name" value="FH2"/>
    <property type="match status" value="1"/>
</dbReference>
<feature type="region of interest" description="Disordered" evidence="2">
    <location>
        <begin position="910"/>
        <end position="954"/>
    </location>
</feature>
<evidence type="ECO:0000259" key="4">
    <source>
        <dbReference type="PROSITE" id="PS51232"/>
    </source>
</evidence>
<dbReference type="InterPro" id="IPR014768">
    <property type="entry name" value="GBD/FH3_dom"/>
</dbReference>
<dbReference type="Gene3D" id="1.10.238.150">
    <property type="entry name" value="Formin, FH3 diaphanous domain"/>
    <property type="match status" value="1"/>
</dbReference>
<dbReference type="Proteomes" id="UP000694397">
    <property type="component" value="Chromosome 5"/>
</dbReference>
<organism evidence="6 7">
    <name type="scientific">Scleropages formosus</name>
    <name type="common">Asian bonytongue</name>
    <name type="synonym">Osteoglossum formosum</name>
    <dbReference type="NCBI Taxonomy" id="113540"/>
    <lineage>
        <taxon>Eukaryota</taxon>
        <taxon>Metazoa</taxon>
        <taxon>Chordata</taxon>
        <taxon>Craniata</taxon>
        <taxon>Vertebrata</taxon>
        <taxon>Euteleostomi</taxon>
        <taxon>Actinopterygii</taxon>
        <taxon>Neopterygii</taxon>
        <taxon>Teleostei</taxon>
        <taxon>Osteoglossocephala</taxon>
        <taxon>Osteoglossomorpha</taxon>
        <taxon>Osteoglossiformes</taxon>
        <taxon>Osteoglossidae</taxon>
        <taxon>Scleropages</taxon>
    </lineage>
</organism>
<feature type="compositionally biased region" description="Pro residues" evidence="2">
    <location>
        <begin position="464"/>
        <end position="511"/>
    </location>
</feature>
<dbReference type="GeneTree" id="ENSGT00940000156452"/>
<dbReference type="Ensembl" id="ENSSFOT00015061235.1">
    <property type="protein sequence ID" value="ENSSFOP00015042210.1"/>
    <property type="gene ID" value="ENSSFOG00015029716.1"/>
</dbReference>
<dbReference type="Pfam" id="PF06367">
    <property type="entry name" value="Drf_FH3"/>
    <property type="match status" value="1"/>
</dbReference>
<dbReference type="Pfam" id="PF06371">
    <property type="entry name" value="Drf_GBD"/>
    <property type="match status" value="1"/>
</dbReference>
<dbReference type="SUPFAM" id="SSF101447">
    <property type="entry name" value="Formin homology 2 domain (FH2 domain)"/>
    <property type="match status" value="1"/>
</dbReference>
<dbReference type="InterPro" id="IPR042201">
    <property type="entry name" value="FH2_Formin_sf"/>
</dbReference>
<keyword evidence="1" id="KW-0175">Coiled coil</keyword>
<feature type="coiled-coil region" evidence="1">
    <location>
        <begin position="802"/>
        <end position="836"/>
    </location>
</feature>
<dbReference type="PANTHER" id="PTHR45725">
    <property type="entry name" value="FORMIN HOMOLOGY 2 FAMILY MEMBER"/>
    <property type="match status" value="1"/>
</dbReference>
<dbReference type="SUPFAM" id="SSF48371">
    <property type="entry name" value="ARM repeat"/>
    <property type="match status" value="1"/>
</dbReference>
<dbReference type="InterPro" id="IPR010472">
    <property type="entry name" value="FH3_dom"/>
</dbReference>
<dbReference type="SMART" id="SM01139">
    <property type="entry name" value="Drf_FH3"/>
    <property type="match status" value="1"/>
</dbReference>
<dbReference type="InterPro" id="IPR010473">
    <property type="entry name" value="GTPase-bd"/>
</dbReference>
<feature type="compositionally biased region" description="Basic and acidic residues" evidence="2">
    <location>
        <begin position="988"/>
        <end position="999"/>
    </location>
</feature>
<evidence type="ECO:0000313" key="7">
    <source>
        <dbReference type="Proteomes" id="UP000694397"/>
    </source>
</evidence>
<dbReference type="InterPro" id="IPR051425">
    <property type="entry name" value="Formin_Homology"/>
</dbReference>
<feature type="compositionally biased region" description="Polar residues" evidence="2">
    <location>
        <begin position="527"/>
        <end position="538"/>
    </location>
</feature>
<feature type="domain" description="DAD" evidence="3">
    <location>
        <begin position="947"/>
        <end position="978"/>
    </location>
</feature>
<dbReference type="GO" id="GO:0003779">
    <property type="term" value="F:actin binding"/>
    <property type="evidence" value="ECO:0007669"/>
    <property type="project" value="InterPro"/>
</dbReference>
<dbReference type="FunFam" id="1.20.58.2220:FF:000002">
    <property type="entry name" value="Dishevelled associated activator of morphogenesis 1"/>
    <property type="match status" value="1"/>
</dbReference>
<protein>
    <submittedName>
        <fullName evidence="6">Dishevelled associated activator of morphosis 1</fullName>
    </submittedName>
</protein>
<dbReference type="PROSITE" id="PS51232">
    <property type="entry name" value="GBD_FH3"/>
    <property type="match status" value="1"/>
</dbReference>
<keyword evidence="7" id="KW-1185">Reference proteome</keyword>
<evidence type="ECO:0000256" key="1">
    <source>
        <dbReference type="SAM" id="Coils"/>
    </source>
</evidence>
<accession>A0A8C9VCE2</accession>
<dbReference type="PROSITE" id="PS51231">
    <property type="entry name" value="DAD"/>
    <property type="match status" value="1"/>
</dbReference>
<reference evidence="6 7" key="1">
    <citation type="submission" date="2019-04" db="EMBL/GenBank/DDBJ databases">
        <authorList>
            <consortium name="Wellcome Sanger Institute Data Sharing"/>
        </authorList>
    </citation>
    <scope>NUCLEOTIDE SEQUENCE [LARGE SCALE GENOMIC DNA]</scope>
</reference>
<feature type="region of interest" description="Disordered" evidence="2">
    <location>
        <begin position="454"/>
        <end position="539"/>
    </location>
</feature>
<dbReference type="InterPro" id="IPR011989">
    <property type="entry name" value="ARM-like"/>
</dbReference>
<sequence>MAPRKRHARGLSFVLCCFHSNDHPEITYRLRQDSDPILQALEPNLPMPPSEEELDGMFSELVDELDLTDKHREAMFALPTEKKWQIYCSKKKEQEEHKGATSWPEYYIDQLNTMAARKSLFTLENEDVEERKKTIENLRTALRTQPMRFVTRFIDLDGLTCVLNFLKSMDYEIAESHIHTSLIGCIKALMNNSQGRAHVLAHPESINIIARSLSTENVKTKVAVLEILGAVCLVPGGHRKVLEAMLHFQKFAYERTRFQTLLNDLDRSIGRYRDEVNLKTAIMSFINAVLSQGAGEASLEFRAHLRYEFLMLGIQPIIDKLRSHENSTLDRHLDYFEMLRNDDELALSKRFDAVHVDTKSATQMFDVIKKKMSHTDAYPHFLSILQHCLLMPHKRCGNTVQYWLLLDRIMQQMVLQNDKVLAEYEHRVVKQQVADLSSQLQNLCTRQHIVIPGGPPLISTAPGAPTPVPPPLPPPSGIPPPPPPGGVPPPPPPPPPPPGGPPPPPTCPPPFGVTIPPGAPTKPALQKKNTPQPSNPLKSFNWAKLSENKLEGTVWAEVDDQKVFKVLDLDDIEKTFSAYQRQQVLYAHNNEAEEDPVYSKKMKELSVIDGRRAQNCNILLSRLKLSNEEIKRAILTMDEQEDLPKDMLEQMLKFVPEKSDVDLLEEHKHELDRMAKADRFLFEMSRIKHYQQRLQALYFKKKFMERIAEMKPKIEALTKASKQVLHSHNLQQLLEVVLAFGNYMNKGQRGNAYGFKVSSLNKIADTKSSIDKNITLLHYLITILEKKYPKVLLFQGDLHNVAEAAKVSMTELEKEMNNLRSGLSNVESELEFQKKQTPESGDKFVSVVSQFVTVASFSFSDVEDSLQEAKDLYLRALRHFGEDDGKMQPDEFFGIFDQFLQSFAEAKQENENLRRRKEEEQRRAQMEAQLKEQREKERKARKARENGEEDGEFDDLVSALRSGEVFDKDLSKMKRNRKRINNQMTEMGSRERPVTKLNF</sequence>
<dbReference type="Pfam" id="PF02181">
    <property type="entry name" value="FH2"/>
    <property type="match status" value="1"/>
</dbReference>
<dbReference type="InterPro" id="IPR014767">
    <property type="entry name" value="DAD_dom"/>
</dbReference>
<evidence type="ECO:0000313" key="6">
    <source>
        <dbReference type="Ensembl" id="ENSSFOP00015042210.1"/>
    </source>
</evidence>